<dbReference type="eggNOG" id="COG0439">
    <property type="taxonomic scope" value="Bacteria"/>
</dbReference>
<keyword evidence="10" id="KW-1185">Reference proteome</keyword>
<dbReference type="FunFam" id="3.40.50.20:FF:000010">
    <property type="entry name" value="Propionyl-CoA carboxylase subunit alpha"/>
    <property type="match status" value="1"/>
</dbReference>
<dbReference type="PANTHER" id="PTHR18866">
    <property type="entry name" value="CARBOXYLASE:PYRUVATE/ACETYL-COA/PROPIONYL-COA CARBOXYLASE"/>
    <property type="match status" value="1"/>
</dbReference>
<keyword evidence="3 6" id="KW-0547">Nucleotide-binding</keyword>
<dbReference type="SMART" id="SM00878">
    <property type="entry name" value="Biotin_carb_C"/>
    <property type="match status" value="1"/>
</dbReference>
<keyword evidence="5" id="KW-0092">Biotin</keyword>
<dbReference type="SUPFAM" id="SSF52440">
    <property type="entry name" value="PreATP-grasp domain"/>
    <property type="match status" value="1"/>
</dbReference>
<dbReference type="InterPro" id="IPR050856">
    <property type="entry name" value="Biotin_carboxylase_complex"/>
</dbReference>
<accession>A0A060M1F7</accession>
<name>A0A060M1F7_9BACI</name>
<dbReference type="SUPFAM" id="SSF56059">
    <property type="entry name" value="Glutathione synthetase ATP-binding domain-like"/>
    <property type="match status" value="1"/>
</dbReference>
<evidence type="ECO:0000256" key="4">
    <source>
        <dbReference type="ARBA" id="ARBA00022840"/>
    </source>
</evidence>
<evidence type="ECO:0000256" key="5">
    <source>
        <dbReference type="ARBA" id="ARBA00023267"/>
    </source>
</evidence>
<feature type="domain" description="Biotin carboxylation" evidence="8">
    <location>
        <begin position="1"/>
        <end position="444"/>
    </location>
</feature>
<dbReference type="InterPro" id="IPR011761">
    <property type="entry name" value="ATP-grasp"/>
</dbReference>
<evidence type="ECO:0000256" key="1">
    <source>
        <dbReference type="ARBA" id="ARBA00013263"/>
    </source>
</evidence>
<dbReference type="GO" id="GO:0005524">
    <property type="term" value="F:ATP binding"/>
    <property type="evidence" value="ECO:0007669"/>
    <property type="project" value="UniProtKB-UniRule"/>
</dbReference>
<gene>
    <name evidence="9" type="ORF">BleG1_1321</name>
</gene>
<organism evidence="9 10">
    <name type="scientific">Shouchella lehensis G1</name>
    <dbReference type="NCBI Taxonomy" id="1246626"/>
    <lineage>
        <taxon>Bacteria</taxon>
        <taxon>Bacillati</taxon>
        <taxon>Bacillota</taxon>
        <taxon>Bacilli</taxon>
        <taxon>Bacillales</taxon>
        <taxon>Bacillaceae</taxon>
        <taxon>Shouchella</taxon>
    </lineage>
</organism>
<dbReference type="PROSITE" id="PS50975">
    <property type="entry name" value="ATP_GRASP"/>
    <property type="match status" value="1"/>
</dbReference>
<dbReference type="Pfam" id="PF00289">
    <property type="entry name" value="Biotin_carb_N"/>
    <property type="match status" value="1"/>
</dbReference>
<dbReference type="PATRIC" id="fig|1246626.3.peg.1310"/>
<dbReference type="AlphaFoldDB" id="A0A060M1F7"/>
<dbReference type="InterPro" id="IPR005479">
    <property type="entry name" value="CPAse_ATP-bd"/>
</dbReference>
<dbReference type="InterPro" id="IPR005481">
    <property type="entry name" value="BC-like_N"/>
</dbReference>
<keyword evidence="4 6" id="KW-0067">ATP-binding</keyword>
<feature type="domain" description="ATP-grasp" evidence="7">
    <location>
        <begin position="120"/>
        <end position="316"/>
    </location>
</feature>
<proteinExistence type="predicted"/>
<dbReference type="EC" id="6.3.4.14" evidence="1"/>
<dbReference type="PROSITE" id="PS50979">
    <property type="entry name" value="BC"/>
    <property type="match status" value="1"/>
</dbReference>
<dbReference type="EMBL" id="CP003923">
    <property type="protein sequence ID" value="AIC93904.1"/>
    <property type="molecule type" value="Genomic_DNA"/>
</dbReference>
<dbReference type="STRING" id="1246626.BleG1_1321"/>
<dbReference type="PROSITE" id="PS00867">
    <property type="entry name" value="CPSASE_2"/>
    <property type="match status" value="1"/>
</dbReference>
<dbReference type="OrthoDB" id="9807469at2"/>
<dbReference type="InterPro" id="IPR016185">
    <property type="entry name" value="PreATP-grasp_dom_sf"/>
</dbReference>
<keyword evidence="2" id="KW-0436">Ligase</keyword>
<evidence type="ECO:0000256" key="3">
    <source>
        <dbReference type="ARBA" id="ARBA00022741"/>
    </source>
</evidence>
<dbReference type="InterPro" id="IPR011764">
    <property type="entry name" value="Biotin_carboxylation_dom"/>
</dbReference>
<dbReference type="KEGG" id="ble:BleG1_1321"/>
<protein>
    <recommendedName>
        <fullName evidence="1">biotin carboxylase</fullName>
        <ecNumber evidence="1">6.3.4.14</ecNumber>
    </recommendedName>
</protein>
<evidence type="ECO:0000256" key="2">
    <source>
        <dbReference type="ARBA" id="ARBA00022598"/>
    </source>
</evidence>
<dbReference type="InterPro" id="IPR005482">
    <property type="entry name" value="Biotin_COase_C"/>
</dbReference>
<dbReference type="GO" id="GO:0046872">
    <property type="term" value="F:metal ion binding"/>
    <property type="evidence" value="ECO:0007669"/>
    <property type="project" value="InterPro"/>
</dbReference>
<dbReference type="RefSeq" id="WP_038478540.1">
    <property type="nucleotide sequence ID" value="NZ_CP003923.1"/>
</dbReference>
<dbReference type="Gene3D" id="3.30.470.20">
    <property type="entry name" value="ATP-grasp fold, B domain"/>
    <property type="match status" value="1"/>
</dbReference>
<dbReference type="Pfam" id="PF02785">
    <property type="entry name" value="Biotin_carb_C"/>
    <property type="match status" value="1"/>
</dbReference>
<evidence type="ECO:0000256" key="6">
    <source>
        <dbReference type="PROSITE-ProRule" id="PRU00409"/>
    </source>
</evidence>
<reference evidence="9 10" key="1">
    <citation type="journal article" date="2014" name="Gene">
        <title>A comparative genomic analysis of the alkalitolerant soil bacterium Bacillus lehensis G1.</title>
        <authorList>
            <person name="Noor Y.M."/>
            <person name="Samsulrizal N.H."/>
            <person name="Jema'on N.A."/>
            <person name="Low K.O."/>
            <person name="Ramli A.N."/>
            <person name="Alias N.I."/>
            <person name="Damis S.I."/>
            <person name="Fuzi S.F."/>
            <person name="Isa M.N."/>
            <person name="Murad A.M."/>
            <person name="Raih M.F."/>
            <person name="Bakar F.D."/>
            <person name="Najimudin N."/>
            <person name="Mahadi N.M."/>
            <person name="Illias R.M."/>
        </authorList>
    </citation>
    <scope>NUCLEOTIDE SEQUENCE [LARGE SCALE GENOMIC DNA]</scope>
    <source>
        <strain evidence="9 10">G1</strain>
    </source>
</reference>
<dbReference type="SUPFAM" id="SSF51246">
    <property type="entry name" value="Rudiment single hybrid motif"/>
    <property type="match status" value="1"/>
</dbReference>
<dbReference type="InterPro" id="IPR011054">
    <property type="entry name" value="Rudment_hybrid_motif"/>
</dbReference>
<evidence type="ECO:0000313" key="10">
    <source>
        <dbReference type="Proteomes" id="UP000027142"/>
    </source>
</evidence>
<dbReference type="Proteomes" id="UP000027142">
    <property type="component" value="Chromosome"/>
</dbReference>
<evidence type="ECO:0000259" key="7">
    <source>
        <dbReference type="PROSITE" id="PS50975"/>
    </source>
</evidence>
<evidence type="ECO:0000313" key="9">
    <source>
        <dbReference type="EMBL" id="AIC93904.1"/>
    </source>
</evidence>
<dbReference type="GO" id="GO:0004075">
    <property type="term" value="F:biotin carboxylase activity"/>
    <property type="evidence" value="ECO:0007669"/>
    <property type="project" value="UniProtKB-EC"/>
</dbReference>
<dbReference type="HOGENOM" id="CLU_000395_3_2_9"/>
<evidence type="ECO:0000259" key="8">
    <source>
        <dbReference type="PROSITE" id="PS50979"/>
    </source>
</evidence>
<sequence length="455" mass="50790">MIQSILIANRGEIASRIIRTCNKMKIHTVAIYSEADRDAEHTVLADEAYMVGESNVKESYLNQDRILLIAKEANVDAIHPGYGLLSEQAAFAEKCQSHGFRFIGPDASIISLMGDKLQARKTMMEAGVPVIPGTDAVETIEDTLFEANNIGYPVMLKAASGGGGIGITICRSDDDCQKAFEKNKKQAALFFGDGALYIEKYIENPRHIELQVLADGKGRTLVFGERECSVQRRHQKMIEEAPSPFLKDVGRQEMINMALKAAQAIHYQNAGTIECLVDEDGMFYFLEMNTRLQVEHPVTEEIYKLDLVEWQIRIASGDTLPWKQEELTPTGHAIEARIYAEDPIRFFPSPGTVEKIELPEAPHIRHECPIKAGSVISHFYDPMIAKLIVHGTNRDDAIAKLENALNHYTVTGIKTNIPALKAIVHHPVFQQGGATTAFMDTYRDELIKRIQEVNQ</sequence>
<dbReference type="Pfam" id="PF02786">
    <property type="entry name" value="CPSase_L_D2"/>
    <property type="match status" value="1"/>
</dbReference>
<dbReference type="PANTHER" id="PTHR18866:SF33">
    <property type="entry name" value="METHYLCROTONOYL-COA CARBOXYLASE SUBUNIT ALPHA, MITOCHONDRIAL-RELATED"/>
    <property type="match status" value="1"/>
</dbReference>
<dbReference type="PROSITE" id="PS00866">
    <property type="entry name" value="CPSASE_1"/>
    <property type="match status" value="1"/>
</dbReference>